<dbReference type="InterPro" id="IPR043128">
    <property type="entry name" value="Rev_trsase/Diguanyl_cyclase"/>
</dbReference>
<dbReference type="InterPro" id="IPR029787">
    <property type="entry name" value="Nucleotide_cyclase"/>
</dbReference>
<proteinExistence type="predicted"/>
<dbReference type="RefSeq" id="WP_367966860.1">
    <property type="nucleotide sequence ID" value="NZ_JBAKFI010000001.1"/>
</dbReference>
<accession>A0ABV3S8C1</accession>
<evidence type="ECO:0000313" key="2">
    <source>
        <dbReference type="EMBL" id="MEX0386387.1"/>
    </source>
</evidence>
<protein>
    <submittedName>
        <fullName evidence="2">GGDEF domain-containing protein</fullName>
    </submittedName>
</protein>
<dbReference type="SUPFAM" id="SSF55073">
    <property type="entry name" value="Nucleotide cyclase"/>
    <property type="match status" value="1"/>
</dbReference>
<dbReference type="EMBL" id="JBAKFJ010000001">
    <property type="protein sequence ID" value="MEX0386387.1"/>
    <property type="molecule type" value="Genomic_DNA"/>
</dbReference>
<name>A0ABV3S8C1_9GAMM</name>
<dbReference type="Pfam" id="PF18551">
    <property type="entry name" value="TackOD1"/>
    <property type="match status" value="1"/>
</dbReference>
<organism evidence="2 3">
    <name type="scientific">Spiribacter onubensis</name>
    <dbReference type="NCBI Taxonomy" id="3122420"/>
    <lineage>
        <taxon>Bacteria</taxon>
        <taxon>Pseudomonadati</taxon>
        <taxon>Pseudomonadota</taxon>
        <taxon>Gammaproteobacteria</taxon>
        <taxon>Chromatiales</taxon>
        <taxon>Ectothiorhodospiraceae</taxon>
        <taxon>Spiribacter</taxon>
    </lineage>
</organism>
<gene>
    <name evidence="2" type="ORF">V6X64_05165</name>
</gene>
<dbReference type="Gene3D" id="3.30.70.270">
    <property type="match status" value="1"/>
</dbReference>
<dbReference type="PROSITE" id="PS50887">
    <property type="entry name" value="GGDEF"/>
    <property type="match status" value="1"/>
</dbReference>
<reference evidence="2 3" key="1">
    <citation type="submission" date="2024-02" db="EMBL/GenBank/DDBJ databases">
        <title>New especies of Spiribacter isolated from saline water.</title>
        <authorList>
            <person name="Leon M.J."/>
            <person name="De La Haba R."/>
            <person name="Sanchez-Porro C."/>
            <person name="Ventosa A."/>
        </authorList>
    </citation>
    <scope>NUCLEOTIDE SEQUENCE [LARGE SCALE GENOMIC DNA]</scope>
    <source>
        <strain evidence="3">ag22IC4-227</strain>
    </source>
</reference>
<sequence length="452" mass="50179">MHFTSERPGSNLVVIGDDQLDGLIITGLTGEALVAAARTQRGDPRHAYYPLFAIASGPPPEGIDRDELALLLDGLVNDEAEAASMAAEHWQKVDGQHALPASTPEARLLSYLALRPSRPLAPLRDWRSPSVYRYPLLAALGAGESGESLPVLAARGLLVRRELIERLRLCPGCGGAHLLFVDTCPNCARIDIAPDESIHCFRCGHVESQGRFMSDGSLQCPNCRARLRHIGTDYDRPLEHYLCRRCGDRFTEPDVIARCSICSHECHPDMLMAREAGTYQLTEYGRMSALDGSAGRVFERFDADRYLNPERFEHLLDWQMGITRAHADCRFALILIQLHWPAPAQSAQGRAQARVLVRAFAERLPEFLREADVCTRTREPDFWILMPQGDSREAKVLLDRLQRAIREEGTPQEAGLTLSARVLRSSDLRGLGEDARSVMDQVLRASEGTANA</sequence>
<keyword evidence="3" id="KW-1185">Reference proteome</keyword>
<evidence type="ECO:0000313" key="3">
    <source>
        <dbReference type="Proteomes" id="UP001556653"/>
    </source>
</evidence>
<evidence type="ECO:0000259" key="1">
    <source>
        <dbReference type="PROSITE" id="PS50887"/>
    </source>
</evidence>
<dbReference type="Proteomes" id="UP001556653">
    <property type="component" value="Unassembled WGS sequence"/>
</dbReference>
<feature type="domain" description="GGDEF" evidence="1">
    <location>
        <begin position="329"/>
        <end position="452"/>
    </location>
</feature>
<dbReference type="InterPro" id="IPR000160">
    <property type="entry name" value="GGDEF_dom"/>
</dbReference>
<comment type="caution">
    <text evidence="2">The sequence shown here is derived from an EMBL/GenBank/DDBJ whole genome shotgun (WGS) entry which is preliminary data.</text>
</comment>
<dbReference type="InterPro" id="IPR040572">
    <property type="entry name" value="TackOD1"/>
</dbReference>